<keyword evidence="1" id="KW-0324">Glycolysis</keyword>
<accession>A0A9X2S3Q0</accession>
<dbReference type="PROSITE" id="PS00175">
    <property type="entry name" value="PG_MUTASE"/>
    <property type="match status" value="1"/>
</dbReference>
<dbReference type="InterPro" id="IPR050275">
    <property type="entry name" value="PGM_Phosphatase"/>
</dbReference>
<feature type="binding site" evidence="4">
    <location>
        <begin position="8"/>
        <end position="15"/>
    </location>
    <ligand>
        <name>substrate</name>
    </ligand>
</feature>
<dbReference type="InterPro" id="IPR001345">
    <property type="entry name" value="PG/BPGM_mutase_AS"/>
</dbReference>
<dbReference type="OrthoDB" id="9781415at2"/>
<feature type="active site" description="Tele-phosphohistidine intermediate" evidence="3">
    <location>
        <position position="9"/>
    </location>
</feature>
<feature type="binding site" evidence="4">
    <location>
        <position position="58"/>
    </location>
    <ligand>
        <name>substrate</name>
    </ligand>
</feature>
<dbReference type="PANTHER" id="PTHR48100">
    <property type="entry name" value="BROAD-SPECIFICITY PHOSPHATASE YOR283W-RELATED"/>
    <property type="match status" value="1"/>
</dbReference>
<organism evidence="5 6">
    <name type="scientific">Anaerosalibacter massiliensis</name>
    <dbReference type="NCBI Taxonomy" id="1347392"/>
    <lineage>
        <taxon>Bacteria</taxon>
        <taxon>Bacillati</taxon>
        <taxon>Bacillota</taxon>
        <taxon>Tissierellia</taxon>
        <taxon>Tissierellales</taxon>
        <taxon>Sporanaerobacteraceae</taxon>
        <taxon>Anaerosalibacter</taxon>
    </lineage>
</organism>
<keyword evidence="6" id="KW-1185">Reference proteome</keyword>
<dbReference type="EMBL" id="JANJZL010000001">
    <property type="protein sequence ID" value="MCR2042658.1"/>
    <property type="molecule type" value="Genomic_DNA"/>
</dbReference>
<dbReference type="PIRSF" id="PIRSF000709">
    <property type="entry name" value="6PFK_2-Ptase"/>
    <property type="match status" value="1"/>
</dbReference>
<evidence type="ECO:0000256" key="1">
    <source>
        <dbReference type="ARBA" id="ARBA00023152"/>
    </source>
</evidence>
<keyword evidence="2" id="KW-0413">Isomerase</keyword>
<proteinExistence type="predicted"/>
<feature type="binding site" evidence="4">
    <location>
        <position position="93"/>
    </location>
    <ligand>
        <name>substrate</name>
    </ligand>
</feature>
<sequence length="202" mass="23621">MKRLYLVRHGESEWNILKKIQGQRDTLLTKKGIKQAEEIANRLSNEKIDNIYSSDLKRAFKTAEVIGNKLKLKVNSDKNFREINFGSWEGITKKDLIERHYEKHLLWMKEPHKLKLEDAETLSDLQKRTMEGINRISELNPNKNILVVSHSAAIKTIIIGLLDMDISYFSKMSLDNVSLSIIEFRDYNNVLKLFNDTCHLKY</sequence>
<comment type="caution">
    <text evidence="5">The sequence shown here is derived from an EMBL/GenBank/DDBJ whole genome shotgun (WGS) entry which is preliminary data.</text>
</comment>
<dbReference type="GO" id="GO:0016791">
    <property type="term" value="F:phosphatase activity"/>
    <property type="evidence" value="ECO:0007669"/>
    <property type="project" value="TreeGrafter"/>
</dbReference>
<feature type="active site" description="Proton donor/acceptor" evidence="3">
    <location>
        <position position="82"/>
    </location>
</feature>
<dbReference type="Pfam" id="PF00300">
    <property type="entry name" value="His_Phos_1"/>
    <property type="match status" value="1"/>
</dbReference>
<dbReference type="InterPro" id="IPR013078">
    <property type="entry name" value="His_Pase_superF_clade-1"/>
</dbReference>
<evidence type="ECO:0000313" key="6">
    <source>
        <dbReference type="Proteomes" id="UP001142078"/>
    </source>
</evidence>
<name>A0A9X2S3Q0_9FIRM</name>
<dbReference type="GO" id="GO:0005737">
    <property type="term" value="C:cytoplasm"/>
    <property type="evidence" value="ECO:0007669"/>
    <property type="project" value="TreeGrafter"/>
</dbReference>
<dbReference type="RefSeq" id="WP_042681915.1">
    <property type="nucleotide sequence ID" value="NZ_CABKTM010000043.1"/>
</dbReference>
<dbReference type="Gene3D" id="3.40.50.1240">
    <property type="entry name" value="Phosphoglycerate mutase-like"/>
    <property type="match status" value="1"/>
</dbReference>
<evidence type="ECO:0000256" key="2">
    <source>
        <dbReference type="ARBA" id="ARBA00023235"/>
    </source>
</evidence>
<dbReference type="SUPFAM" id="SSF53254">
    <property type="entry name" value="Phosphoglycerate mutase-like"/>
    <property type="match status" value="1"/>
</dbReference>
<dbReference type="PANTHER" id="PTHR48100:SF1">
    <property type="entry name" value="HISTIDINE PHOSPHATASE FAMILY PROTEIN-RELATED"/>
    <property type="match status" value="1"/>
</dbReference>
<evidence type="ECO:0000256" key="4">
    <source>
        <dbReference type="PIRSR" id="PIRSR613078-2"/>
    </source>
</evidence>
<reference evidence="5" key="1">
    <citation type="submission" date="2022-07" db="EMBL/GenBank/DDBJ databases">
        <title>Enhanced cultured diversity of the mouse gut microbiota enables custom-made synthetic communities.</title>
        <authorList>
            <person name="Afrizal A."/>
        </authorList>
    </citation>
    <scope>NUCLEOTIDE SEQUENCE</scope>
    <source>
        <strain evidence="5">DSM 29482</strain>
    </source>
</reference>
<evidence type="ECO:0000313" key="5">
    <source>
        <dbReference type="EMBL" id="MCR2042658.1"/>
    </source>
</evidence>
<dbReference type="SMART" id="SM00855">
    <property type="entry name" value="PGAM"/>
    <property type="match status" value="1"/>
</dbReference>
<dbReference type="AlphaFoldDB" id="A0A9X2S3Q0"/>
<evidence type="ECO:0000256" key="3">
    <source>
        <dbReference type="PIRSR" id="PIRSR613078-1"/>
    </source>
</evidence>
<protein>
    <submittedName>
        <fullName evidence="5">Histidine phosphatase family protein</fullName>
    </submittedName>
</protein>
<gene>
    <name evidence="5" type="ORF">NSA23_00875</name>
</gene>
<dbReference type="CDD" id="cd07067">
    <property type="entry name" value="HP_PGM_like"/>
    <property type="match status" value="1"/>
</dbReference>
<dbReference type="Proteomes" id="UP001142078">
    <property type="component" value="Unassembled WGS sequence"/>
</dbReference>
<dbReference type="InterPro" id="IPR029033">
    <property type="entry name" value="His_PPase_superfam"/>
</dbReference>